<name>A0A941D585_9CAUL</name>
<dbReference type="Gene3D" id="3.20.20.70">
    <property type="entry name" value="Aldolase class I"/>
    <property type="match status" value="1"/>
</dbReference>
<dbReference type="InterPro" id="IPR004136">
    <property type="entry name" value="NMO"/>
</dbReference>
<dbReference type="RefSeq" id="WP_215342103.1">
    <property type="nucleotide sequence ID" value="NZ_JAGSGD010000001.1"/>
</dbReference>
<evidence type="ECO:0000256" key="2">
    <source>
        <dbReference type="ARBA" id="ARBA00022643"/>
    </source>
</evidence>
<comment type="caution">
    <text evidence="4">The sequence shown here is derived from an EMBL/GenBank/DDBJ whole genome shotgun (WGS) entry which is preliminary data.</text>
</comment>
<reference evidence="4" key="1">
    <citation type="submission" date="2021-04" db="EMBL/GenBank/DDBJ databases">
        <title>Draft genome assembly of strain Phenylobacterium sp. 20VBR1 using MiniION and Illumina platforms.</title>
        <authorList>
            <person name="Thomas F.A."/>
            <person name="Krishnan K.P."/>
            <person name="Sinha R.K."/>
        </authorList>
    </citation>
    <scope>NUCLEOTIDE SEQUENCE</scope>
    <source>
        <strain evidence="4">20VBR1</strain>
    </source>
</reference>
<dbReference type="EMBL" id="JAGSGD010000001">
    <property type="protein sequence ID" value="MBR7621161.1"/>
    <property type="molecule type" value="Genomic_DNA"/>
</dbReference>
<dbReference type="AlphaFoldDB" id="A0A941D585"/>
<sequence>MTLHTPLCDLLGVKHPIMLAGMGGVSYAELVAAVSNAGGYGVLGMAGRTPEFIRDEMRKVKSLTDKPFGVDLLAASPESLTASVEIIIDEGASSFVAGLGVPMPIMEKLKKAGLKVMVVCGAVKHAVKAEQAGCDAVICQGGEGGGHTGLVGTMPLVAQAVEAVKIPVVAAGGLYDGRGLAAALTLGAVGVWMGTRFIASDEAHAGELYRQTIVEAADEDTVRTRSYSGKPMRVRKNPYVEDWETRPQDIQPFPQQAMLSSRAGVMGGIGGQIEGLDADKSCFAMGQSAGGIHAVLPAAQIVANLVSEAEAALARASKLVKVTA</sequence>
<dbReference type="Pfam" id="PF03060">
    <property type="entry name" value="NMO"/>
    <property type="match status" value="2"/>
</dbReference>
<protein>
    <submittedName>
        <fullName evidence="4">Nitronate monooxygenase</fullName>
    </submittedName>
</protein>
<keyword evidence="2" id="KW-0288">FMN</keyword>
<keyword evidence="4" id="KW-0503">Monooxygenase</keyword>
<dbReference type="InterPro" id="IPR013785">
    <property type="entry name" value="Aldolase_TIM"/>
</dbReference>
<dbReference type="Proteomes" id="UP000622580">
    <property type="component" value="Unassembled WGS sequence"/>
</dbReference>
<keyword evidence="5" id="KW-1185">Reference proteome</keyword>
<dbReference type="GO" id="GO:0018580">
    <property type="term" value="F:nitronate monooxygenase activity"/>
    <property type="evidence" value="ECO:0007669"/>
    <property type="project" value="InterPro"/>
</dbReference>
<evidence type="ECO:0000313" key="4">
    <source>
        <dbReference type="EMBL" id="MBR7621161.1"/>
    </source>
</evidence>
<evidence type="ECO:0000256" key="1">
    <source>
        <dbReference type="ARBA" id="ARBA00022630"/>
    </source>
</evidence>
<accession>A0A941D585</accession>
<evidence type="ECO:0000256" key="3">
    <source>
        <dbReference type="ARBA" id="ARBA00023002"/>
    </source>
</evidence>
<dbReference type="CDD" id="cd04730">
    <property type="entry name" value="NPD_like"/>
    <property type="match status" value="1"/>
</dbReference>
<proteinExistence type="predicted"/>
<dbReference type="SUPFAM" id="SSF51412">
    <property type="entry name" value="Inosine monophosphate dehydrogenase (IMPDH)"/>
    <property type="match status" value="1"/>
</dbReference>
<dbReference type="PANTHER" id="PTHR32332">
    <property type="entry name" value="2-NITROPROPANE DIOXYGENASE"/>
    <property type="match status" value="1"/>
</dbReference>
<gene>
    <name evidence="4" type="ORF">JKL49_17335</name>
</gene>
<evidence type="ECO:0000313" key="5">
    <source>
        <dbReference type="Proteomes" id="UP000622580"/>
    </source>
</evidence>
<organism evidence="4 5">
    <name type="scientific">Phenylobacterium glaciei</name>
    <dbReference type="NCBI Taxonomy" id="2803784"/>
    <lineage>
        <taxon>Bacteria</taxon>
        <taxon>Pseudomonadati</taxon>
        <taxon>Pseudomonadota</taxon>
        <taxon>Alphaproteobacteria</taxon>
        <taxon>Caulobacterales</taxon>
        <taxon>Caulobacteraceae</taxon>
        <taxon>Phenylobacterium</taxon>
    </lineage>
</organism>
<keyword evidence="1" id="KW-0285">Flavoprotein</keyword>
<keyword evidence="3" id="KW-0560">Oxidoreductase</keyword>